<dbReference type="Pfam" id="PF14223">
    <property type="entry name" value="Retrotran_gag_2"/>
    <property type="match status" value="1"/>
</dbReference>
<protein>
    <recommendedName>
        <fullName evidence="3">DUF4219 domain-containing protein</fullName>
    </recommendedName>
</protein>
<dbReference type="EMBL" id="OOIL02006592">
    <property type="protein sequence ID" value="VFQ98487.1"/>
    <property type="molecule type" value="Genomic_DNA"/>
</dbReference>
<name>A0A484ND75_9ASTE</name>
<gene>
    <name evidence="1" type="ORF">CCAM_LOCUS40263</name>
</gene>
<sequence>MVNNMDHGLPKFSLLGYDDWKIMMEAHLYALHDCMWMVLEDGPLKIQMENPERNPATPDVVQYIPKPKEKWDDRDCKKHNLDNVAKAAIFKTLDPITFSKIKHLKTAMEIWQGLGKLCEGSEDLRKQKVEVLLEKFKSFKMLPGESFDMLDERFHKILNDLASLNHVLSPKEKNTCKEQRTLEQHKTLLQRERVHSNFTNAVNKLGEGGYSAFTPTRDNACTERRAVEKQKTLRNPSVFVDTTKEDGNYTTCTPTPPNASAQERATEKIYSIGTNKPTQTCKEQRTLEQHKTLLQRERVHSNFTNAVNKLGEGGYSVFTPTRDNAFSERRAVEKQKTLGNAWFLWLGCVFRCCFTQRFTLAFAPLLSLPNWRLRRCQWRGSGCCLGSGISRCSILISQGRLFKSGGLGYCLSHGRKFALTLLFPAGFRNTLCHNCHGNGSGFIVGCLLTPTIKICPVRERRSGRCHWFWQDSNTVNGLTVITGITDFHD</sequence>
<keyword evidence="2" id="KW-1185">Reference proteome</keyword>
<evidence type="ECO:0008006" key="3">
    <source>
        <dbReference type="Google" id="ProtNLM"/>
    </source>
</evidence>
<proteinExistence type="predicted"/>
<organism evidence="1 2">
    <name type="scientific">Cuscuta campestris</name>
    <dbReference type="NCBI Taxonomy" id="132261"/>
    <lineage>
        <taxon>Eukaryota</taxon>
        <taxon>Viridiplantae</taxon>
        <taxon>Streptophyta</taxon>
        <taxon>Embryophyta</taxon>
        <taxon>Tracheophyta</taxon>
        <taxon>Spermatophyta</taxon>
        <taxon>Magnoliopsida</taxon>
        <taxon>eudicotyledons</taxon>
        <taxon>Gunneridae</taxon>
        <taxon>Pentapetalae</taxon>
        <taxon>asterids</taxon>
        <taxon>lamiids</taxon>
        <taxon>Solanales</taxon>
        <taxon>Convolvulaceae</taxon>
        <taxon>Cuscuteae</taxon>
        <taxon>Cuscuta</taxon>
        <taxon>Cuscuta subgen. Grammica</taxon>
        <taxon>Cuscuta sect. Cleistogrammica</taxon>
    </lineage>
</organism>
<evidence type="ECO:0000313" key="1">
    <source>
        <dbReference type="EMBL" id="VFQ98487.1"/>
    </source>
</evidence>
<reference evidence="1 2" key="1">
    <citation type="submission" date="2018-04" db="EMBL/GenBank/DDBJ databases">
        <authorList>
            <person name="Vogel A."/>
        </authorList>
    </citation>
    <scope>NUCLEOTIDE SEQUENCE [LARGE SCALE GENOMIC DNA]</scope>
</reference>
<dbReference type="AlphaFoldDB" id="A0A484ND75"/>
<dbReference type="Proteomes" id="UP000595140">
    <property type="component" value="Unassembled WGS sequence"/>
</dbReference>
<accession>A0A484ND75</accession>
<evidence type="ECO:0000313" key="2">
    <source>
        <dbReference type="Proteomes" id="UP000595140"/>
    </source>
</evidence>